<evidence type="ECO:0000256" key="5">
    <source>
        <dbReference type="ARBA" id="ARBA00023015"/>
    </source>
</evidence>
<feature type="region of interest" description="Disordered" evidence="9">
    <location>
        <begin position="27"/>
        <end position="62"/>
    </location>
</feature>
<dbReference type="FunFam" id="3.30.160.60:FF:000131">
    <property type="entry name" value="protein indeterminate-domain 5, chloroplastic-like"/>
    <property type="match status" value="1"/>
</dbReference>
<proteinExistence type="predicted"/>
<keyword evidence="3 8" id="KW-0863">Zinc-finger</keyword>
<dbReference type="SMART" id="SM00355">
    <property type="entry name" value="ZnF_C2H2"/>
    <property type="match status" value="3"/>
</dbReference>
<sequence length="597" mass="65366">MAAEAGWLFGLRGEEEDENQLRMNMHRQFQQSSHPSAKSTMRASADAAPSTQKKKRTQPDPDAEVIALSPKTLMATNRFICEVCKKGFLREQNLQLHRRGHNLPWKLKQKSTKEVKKKVYLCPEPTCVHHDPARALGDLTGIKKHFSRKHGEKNWKCQKCSKKYAVQSDWKAHSKTCGTKEYRCDCGTLFSRRDSFVTHRAFCDALARENAMNPTNLNAITSQLFGPNRVFGNQIRPHHQGLNFHQHNTQQPSNNLPAAHIGDGFRPFNSLLPPLSGSAVRPNSTIVFGSSDYHEEDQDHHSPHKVVFSGMMQQLPQDHQIPNEHTDHSFFSNIARKNDSESPTSDNINPRHLSSSNLFANQFSTGGAIGGSLNNPRGPTAGLFSGDAILGDQISPSLYSSSVSLQNTCSNASASAHLSATALLQKAAQVGSSCSINGSSSLLRSLGNSLSGTSLKHDLKASPGATNFGALLGDENNKNLHEIMSSLGGGGSTTTSSMVGTLAKGISGFHDDHQGENNNKLSFGKLREEQYSKEEPQNLLSASIGGCDRLTRDFLGIGQIVRQMSGGFSENDMLQLQRGHQMSSKTSIRGSRDFDDH</sequence>
<keyword evidence="6" id="KW-0238">DNA-binding</keyword>
<organism evidence="11 12">
    <name type="scientific">Kalanchoe fedtschenkoi</name>
    <name type="common">Lavender scallops</name>
    <name type="synonym">South American air plant</name>
    <dbReference type="NCBI Taxonomy" id="63787"/>
    <lineage>
        <taxon>Eukaryota</taxon>
        <taxon>Viridiplantae</taxon>
        <taxon>Streptophyta</taxon>
        <taxon>Embryophyta</taxon>
        <taxon>Tracheophyta</taxon>
        <taxon>Spermatophyta</taxon>
        <taxon>Magnoliopsida</taxon>
        <taxon>eudicotyledons</taxon>
        <taxon>Gunneridae</taxon>
        <taxon>Pentapetalae</taxon>
        <taxon>Saxifragales</taxon>
        <taxon>Crassulaceae</taxon>
        <taxon>Kalanchoe</taxon>
    </lineage>
</organism>
<dbReference type="InterPro" id="IPR031140">
    <property type="entry name" value="IDD1-16"/>
</dbReference>
<dbReference type="PANTHER" id="PTHR10593">
    <property type="entry name" value="SERINE/THREONINE-PROTEIN KINASE RIO"/>
    <property type="match status" value="1"/>
</dbReference>
<dbReference type="InterPro" id="IPR055187">
    <property type="entry name" value="C2CH-3rd_BIRD-IDD"/>
</dbReference>
<dbReference type="GO" id="GO:0003700">
    <property type="term" value="F:DNA-binding transcription factor activity"/>
    <property type="evidence" value="ECO:0007669"/>
    <property type="project" value="TreeGrafter"/>
</dbReference>
<feature type="compositionally biased region" description="Polar residues" evidence="9">
    <location>
        <begin position="577"/>
        <end position="589"/>
    </location>
</feature>
<dbReference type="Proteomes" id="UP000594263">
    <property type="component" value="Unplaced"/>
</dbReference>
<evidence type="ECO:0000256" key="7">
    <source>
        <dbReference type="ARBA" id="ARBA00023163"/>
    </source>
</evidence>
<dbReference type="FunFam" id="3.30.160.60:FF:000554">
    <property type="entry name" value="protein indeterminate-domain 12-like"/>
    <property type="match status" value="1"/>
</dbReference>
<dbReference type="Pfam" id="PF22992">
    <property type="entry name" value="C2CH-4th_BIRD-IDD"/>
    <property type="match status" value="1"/>
</dbReference>
<dbReference type="AlphaFoldDB" id="A0A7N0ULD1"/>
<evidence type="ECO:0000256" key="3">
    <source>
        <dbReference type="ARBA" id="ARBA00022771"/>
    </source>
</evidence>
<dbReference type="Gramene" id="Kaladp0070s0166.2.v1.1">
    <property type="protein sequence ID" value="Kaladp0070s0166.2.v1.1"/>
    <property type="gene ID" value="Kaladp0070s0166.v1.1"/>
</dbReference>
<keyword evidence="5" id="KW-0805">Transcription regulation</keyword>
<dbReference type="SUPFAM" id="SSF57667">
    <property type="entry name" value="beta-beta-alpha zinc fingers"/>
    <property type="match status" value="1"/>
</dbReference>
<evidence type="ECO:0000256" key="6">
    <source>
        <dbReference type="ARBA" id="ARBA00023125"/>
    </source>
</evidence>
<dbReference type="EnsemblPlants" id="Kaladp0070s0166.1.v1.1">
    <property type="protein sequence ID" value="Kaladp0070s0166.1.v1.1"/>
    <property type="gene ID" value="Kaladp0070s0166.v1.1"/>
</dbReference>
<evidence type="ECO:0000259" key="10">
    <source>
        <dbReference type="PROSITE" id="PS50157"/>
    </source>
</evidence>
<feature type="domain" description="C2H2-type" evidence="10">
    <location>
        <begin position="79"/>
        <end position="101"/>
    </location>
</feature>
<dbReference type="GO" id="GO:0008270">
    <property type="term" value="F:zinc ion binding"/>
    <property type="evidence" value="ECO:0007669"/>
    <property type="project" value="UniProtKB-KW"/>
</dbReference>
<keyword evidence="12" id="KW-1185">Reference proteome</keyword>
<dbReference type="InterPro" id="IPR055186">
    <property type="entry name" value="C2H2-2nd_BIRD-IDD"/>
</dbReference>
<keyword evidence="2" id="KW-0677">Repeat</keyword>
<evidence type="ECO:0000256" key="4">
    <source>
        <dbReference type="ARBA" id="ARBA00022833"/>
    </source>
</evidence>
<dbReference type="GO" id="GO:0005634">
    <property type="term" value="C:nucleus"/>
    <property type="evidence" value="ECO:0007669"/>
    <property type="project" value="TreeGrafter"/>
</dbReference>
<dbReference type="Gramene" id="Kaladp0070s0166.1.v1.1">
    <property type="protein sequence ID" value="Kaladp0070s0166.1.v1.1"/>
    <property type="gene ID" value="Kaladp0070s0166.v1.1"/>
</dbReference>
<evidence type="ECO:0000256" key="2">
    <source>
        <dbReference type="ARBA" id="ARBA00022737"/>
    </source>
</evidence>
<dbReference type="Gene3D" id="3.30.160.60">
    <property type="entry name" value="Classic Zinc Finger"/>
    <property type="match status" value="1"/>
</dbReference>
<name>A0A7N0ULD1_KALFE</name>
<dbReference type="PROSITE" id="PS50157">
    <property type="entry name" value="ZINC_FINGER_C2H2_2"/>
    <property type="match status" value="1"/>
</dbReference>
<accession>A0A7N0ULD1</accession>
<dbReference type="InterPro" id="IPR036236">
    <property type="entry name" value="Znf_C2H2_sf"/>
</dbReference>
<evidence type="ECO:0000256" key="8">
    <source>
        <dbReference type="PROSITE-ProRule" id="PRU00042"/>
    </source>
</evidence>
<evidence type="ECO:0000313" key="12">
    <source>
        <dbReference type="Proteomes" id="UP000594263"/>
    </source>
</evidence>
<dbReference type="EnsemblPlants" id="Kaladp0070s0166.2.v1.1">
    <property type="protein sequence ID" value="Kaladp0070s0166.2.v1.1"/>
    <property type="gene ID" value="Kaladp0070s0166.v1.1"/>
</dbReference>
<dbReference type="PANTHER" id="PTHR10593:SF214">
    <property type="entry name" value="PROTEIN INDETERMINATE-DOMAIN 5, CHLOROPLASTIC"/>
    <property type="match status" value="1"/>
</dbReference>
<keyword evidence="7" id="KW-0804">Transcription</keyword>
<dbReference type="InterPro" id="IPR055185">
    <property type="entry name" value="C2CH-4th_BIRD-IDD"/>
</dbReference>
<dbReference type="Pfam" id="PF22996">
    <property type="entry name" value="C2H2-2nd_BIRD-IDD"/>
    <property type="match status" value="1"/>
</dbReference>
<keyword evidence="1" id="KW-0479">Metal-binding</keyword>
<evidence type="ECO:0000256" key="1">
    <source>
        <dbReference type="ARBA" id="ARBA00022723"/>
    </source>
</evidence>
<feature type="region of interest" description="Disordered" evidence="9">
    <location>
        <begin position="577"/>
        <end position="597"/>
    </location>
</feature>
<evidence type="ECO:0000256" key="9">
    <source>
        <dbReference type="SAM" id="MobiDB-lite"/>
    </source>
</evidence>
<keyword evidence="4" id="KW-0862">Zinc</keyword>
<dbReference type="PROSITE" id="PS00028">
    <property type="entry name" value="ZINC_FINGER_C2H2_1"/>
    <property type="match status" value="1"/>
</dbReference>
<protein>
    <recommendedName>
        <fullName evidence="10">C2H2-type domain-containing protein</fullName>
    </recommendedName>
</protein>
<evidence type="ECO:0000313" key="11">
    <source>
        <dbReference type="EnsemblPlants" id="Kaladp0070s0166.2.v1.1"/>
    </source>
</evidence>
<reference evidence="11" key="1">
    <citation type="submission" date="2021-01" db="UniProtKB">
        <authorList>
            <consortium name="EnsemblPlants"/>
        </authorList>
    </citation>
    <scope>IDENTIFICATION</scope>
</reference>
<feature type="compositionally biased region" description="Polar residues" evidence="9">
    <location>
        <begin position="27"/>
        <end position="42"/>
    </location>
</feature>
<dbReference type="Pfam" id="PF22995">
    <property type="entry name" value="C2CH-3rd_BIRD-IDD"/>
    <property type="match status" value="1"/>
</dbReference>
<dbReference type="InterPro" id="IPR013087">
    <property type="entry name" value="Znf_C2H2_type"/>
</dbReference>
<dbReference type="GO" id="GO:0003677">
    <property type="term" value="F:DNA binding"/>
    <property type="evidence" value="ECO:0007669"/>
    <property type="project" value="UniProtKB-KW"/>
</dbReference>